<dbReference type="CDD" id="cd01949">
    <property type="entry name" value="GGDEF"/>
    <property type="match status" value="1"/>
</dbReference>
<organism evidence="4 5">
    <name type="scientific">Lactonifactor longoviformis DSM 17459</name>
    <dbReference type="NCBI Taxonomy" id="1122155"/>
    <lineage>
        <taxon>Bacteria</taxon>
        <taxon>Bacillati</taxon>
        <taxon>Bacillota</taxon>
        <taxon>Clostridia</taxon>
        <taxon>Eubacteriales</taxon>
        <taxon>Clostridiaceae</taxon>
        <taxon>Lactonifactor</taxon>
    </lineage>
</organism>
<name>A0A1M4VKG2_9CLOT</name>
<evidence type="ECO:0000259" key="1">
    <source>
        <dbReference type="PROSITE" id="PS50112"/>
    </source>
</evidence>
<feature type="domain" description="GGDEF" evidence="3">
    <location>
        <begin position="177"/>
        <end position="310"/>
    </location>
</feature>
<dbReference type="RefSeq" id="WP_072850045.1">
    <property type="nucleotide sequence ID" value="NZ_FQVI01000004.1"/>
</dbReference>
<dbReference type="InterPro" id="IPR000160">
    <property type="entry name" value="GGDEF_dom"/>
</dbReference>
<dbReference type="PROSITE" id="PS50887">
    <property type="entry name" value="GGDEF"/>
    <property type="match status" value="1"/>
</dbReference>
<evidence type="ECO:0000313" key="5">
    <source>
        <dbReference type="Proteomes" id="UP000184245"/>
    </source>
</evidence>
<dbReference type="InterPro" id="IPR029787">
    <property type="entry name" value="Nucleotide_cyclase"/>
</dbReference>
<dbReference type="CDD" id="cd00130">
    <property type="entry name" value="PAS"/>
    <property type="match status" value="1"/>
</dbReference>
<dbReference type="OrthoDB" id="9804747at2"/>
<dbReference type="STRING" id="1122155.SAMN02745158_01275"/>
<dbReference type="SUPFAM" id="SSF55785">
    <property type="entry name" value="PYP-like sensor domain (PAS domain)"/>
    <property type="match status" value="1"/>
</dbReference>
<dbReference type="PANTHER" id="PTHR44757">
    <property type="entry name" value="DIGUANYLATE CYCLASE DGCP"/>
    <property type="match status" value="1"/>
</dbReference>
<protein>
    <submittedName>
        <fullName evidence="4">PAS domain S-box-containing protein/diguanylate cyclase (GGDEF) domain-containing protein</fullName>
    </submittedName>
</protein>
<dbReference type="NCBIfam" id="TIGR00229">
    <property type="entry name" value="sensory_box"/>
    <property type="match status" value="1"/>
</dbReference>
<dbReference type="InterPro" id="IPR013655">
    <property type="entry name" value="PAS_fold_3"/>
</dbReference>
<reference evidence="4 5" key="1">
    <citation type="submission" date="2016-11" db="EMBL/GenBank/DDBJ databases">
        <authorList>
            <person name="Jaros S."/>
            <person name="Januszkiewicz K."/>
            <person name="Wedrychowicz H."/>
        </authorList>
    </citation>
    <scope>NUCLEOTIDE SEQUENCE [LARGE SCALE GENOMIC DNA]</scope>
    <source>
        <strain evidence="4 5">DSM 17459</strain>
    </source>
</reference>
<dbReference type="SMART" id="SM00267">
    <property type="entry name" value="GGDEF"/>
    <property type="match status" value="1"/>
</dbReference>
<dbReference type="InterPro" id="IPR052155">
    <property type="entry name" value="Biofilm_reg_signaling"/>
</dbReference>
<proteinExistence type="predicted"/>
<dbReference type="Gene3D" id="3.30.450.40">
    <property type="match status" value="1"/>
</dbReference>
<dbReference type="SUPFAM" id="SSF55781">
    <property type="entry name" value="GAF domain-like"/>
    <property type="match status" value="1"/>
</dbReference>
<feature type="domain" description="PAC" evidence="2">
    <location>
        <begin position="95"/>
        <end position="146"/>
    </location>
</feature>
<dbReference type="InterPro" id="IPR035965">
    <property type="entry name" value="PAS-like_dom_sf"/>
</dbReference>
<dbReference type="FunFam" id="3.30.70.270:FF:000001">
    <property type="entry name" value="Diguanylate cyclase domain protein"/>
    <property type="match status" value="1"/>
</dbReference>
<dbReference type="PROSITE" id="PS50113">
    <property type="entry name" value="PAC"/>
    <property type="match status" value="1"/>
</dbReference>
<dbReference type="PANTHER" id="PTHR44757:SF2">
    <property type="entry name" value="BIOFILM ARCHITECTURE MAINTENANCE PROTEIN MBAA"/>
    <property type="match status" value="1"/>
</dbReference>
<dbReference type="SMART" id="SM00091">
    <property type="entry name" value="PAS"/>
    <property type="match status" value="1"/>
</dbReference>
<dbReference type="SUPFAM" id="SSF55073">
    <property type="entry name" value="Nucleotide cyclase"/>
    <property type="match status" value="1"/>
</dbReference>
<evidence type="ECO:0000313" key="4">
    <source>
        <dbReference type="EMBL" id="SHE69536.1"/>
    </source>
</evidence>
<dbReference type="InterPro" id="IPR000014">
    <property type="entry name" value="PAS"/>
</dbReference>
<dbReference type="Pfam" id="PF08447">
    <property type="entry name" value="PAS_3"/>
    <property type="match status" value="1"/>
</dbReference>
<evidence type="ECO:0000259" key="2">
    <source>
        <dbReference type="PROSITE" id="PS50113"/>
    </source>
</evidence>
<evidence type="ECO:0000259" key="3">
    <source>
        <dbReference type="PROSITE" id="PS50887"/>
    </source>
</evidence>
<dbReference type="EMBL" id="FQVI01000004">
    <property type="protein sequence ID" value="SHE69536.1"/>
    <property type="molecule type" value="Genomic_DNA"/>
</dbReference>
<dbReference type="PROSITE" id="PS50112">
    <property type="entry name" value="PAS"/>
    <property type="match status" value="1"/>
</dbReference>
<sequence>MNLHELVEQKSLELKEKTKDMNALIQNIPGGVMCCEYTRELKLLFISDGFLKMTGYTRKEIAERFQNEFSRMIYPEDLEKTWDKVEKQLAHRDQKEIEYRIICRDGKLLYVHDKGQVVNREDGSQVFYCILTDIDHMKKESLKLREQAQRDALTGLYNKITVQNLTEEKLLHMQEGEQGAFFIIDIDNFKQINDVFGHLNGDVMLAEAGRSLKKLVRSNDIVGRVGGDEFAVLLWGIQKTEDAEKKAKAILDAFGKLMNKEMDKQQISCSIGIARIPGDGRTFQDIFKNADVALYYAKKKGKNRYAVYDKGMPPQSLTAAELKSFAASGEKEIESDKNLGVLPYQLAEYVFHILYNGDNLEESIPLILEIVGRQMDVSRVYIFEDSEDGTYCTNTFEWCSEGIAPQKEFLQKVPYAVLGDYYDNFDEYGIYYCRNIREMTKEQFEILDAQGIKSMLHCLIRDGGKNRGYVGFDECRENRFWPQAQIKTLALISEMVGTFLLKKRAQDRKEQLLDSLHMILDNQEEWIYAVERNTYKIQYANLATREAVREAAEGSICYKAFYCRDTPCEYCPSLRLKRGGKKVSGVLYSEVLGKKVMATAAAIPWLDQKEVFLMSCRDMS</sequence>
<dbReference type="InterPro" id="IPR029016">
    <property type="entry name" value="GAF-like_dom_sf"/>
</dbReference>
<keyword evidence="5" id="KW-1185">Reference proteome</keyword>
<dbReference type="InterPro" id="IPR043128">
    <property type="entry name" value="Rev_trsase/Diguanyl_cyclase"/>
</dbReference>
<dbReference type="Gene3D" id="3.30.70.270">
    <property type="match status" value="1"/>
</dbReference>
<dbReference type="InterPro" id="IPR000700">
    <property type="entry name" value="PAS-assoc_C"/>
</dbReference>
<feature type="domain" description="PAS" evidence="1">
    <location>
        <begin position="17"/>
        <end position="92"/>
    </location>
</feature>
<dbReference type="AlphaFoldDB" id="A0A1M4VKG2"/>
<dbReference type="Pfam" id="PF00990">
    <property type="entry name" value="GGDEF"/>
    <property type="match status" value="1"/>
</dbReference>
<dbReference type="Proteomes" id="UP000184245">
    <property type="component" value="Unassembled WGS sequence"/>
</dbReference>
<dbReference type="Gene3D" id="3.30.450.20">
    <property type="entry name" value="PAS domain"/>
    <property type="match status" value="1"/>
</dbReference>
<dbReference type="NCBIfam" id="TIGR00254">
    <property type="entry name" value="GGDEF"/>
    <property type="match status" value="1"/>
</dbReference>
<accession>A0A1M4VKG2</accession>
<gene>
    <name evidence="4" type="ORF">SAMN02745158_01275</name>
</gene>